<organism evidence="1 2">
    <name type="scientific">Romanomermis culicivorax</name>
    <name type="common">Nematode worm</name>
    <dbReference type="NCBI Taxonomy" id="13658"/>
    <lineage>
        <taxon>Eukaryota</taxon>
        <taxon>Metazoa</taxon>
        <taxon>Ecdysozoa</taxon>
        <taxon>Nematoda</taxon>
        <taxon>Enoplea</taxon>
        <taxon>Dorylaimia</taxon>
        <taxon>Mermithida</taxon>
        <taxon>Mermithoidea</taxon>
        <taxon>Mermithidae</taxon>
        <taxon>Romanomermis</taxon>
    </lineage>
</organism>
<dbReference type="WBParaSite" id="nRc.2.0.1.t44902-RA">
    <property type="protein sequence ID" value="nRc.2.0.1.t44902-RA"/>
    <property type="gene ID" value="nRc.2.0.1.g44902"/>
</dbReference>
<sequence>YNNTSELERFSKGAQSEQRKIFFPKSHIATWPVEINPVHASHGYNNHYFLSAAAVSLSYFHLLINAQQFLSKSIISTRANVQKFPLSRSMLKKLCYSVHYFSTVEDDMS</sequence>
<evidence type="ECO:0000313" key="2">
    <source>
        <dbReference type="WBParaSite" id="nRc.2.0.1.t44902-RA"/>
    </source>
</evidence>
<name>A0A915L331_ROMCU</name>
<proteinExistence type="predicted"/>
<reference evidence="2" key="1">
    <citation type="submission" date="2022-11" db="UniProtKB">
        <authorList>
            <consortium name="WormBaseParasite"/>
        </authorList>
    </citation>
    <scope>IDENTIFICATION</scope>
</reference>
<dbReference type="Proteomes" id="UP000887565">
    <property type="component" value="Unplaced"/>
</dbReference>
<accession>A0A915L331</accession>
<dbReference type="AlphaFoldDB" id="A0A915L331"/>
<protein>
    <submittedName>
        <fullName evidence="2">Uncharacterized protein</fullName>
    </submittedName>
</protein>
<evidence type="ECO:0000313" key="1">
    <source>
        <dbReference type="Proteomes" id="UP000887565"/>
    </source>
</evidence>
<keyword evidence="1" id="KW-1185">Reference proteome</keyword>